<name>A0A3B1DBT0_9ZZZZ</name>
<sequence>MTKAAAISPELYNSRLMKTIRREKTDTTPIWIMRQAGRYLPEYMAVRGGHNFLDFCKRPDLAAEVTLDAQRILGVDAAILFADLPTILEPMGFGLSYNPGPVISNPFREPDDLKRVRVMEDAEEMGFVYETVRLVRKDLPADIPLLGFAGAPFTLASYAIEGAGSKSYLNTKLLMYRHPEVWDELMQRLCTSIIGYLKAQIAAGCQAVQLFDSWAGCLSPQDYRQFASPYTQQIISEISKHAPVINFLTGNPALLPLLRESGGDVIGIDWRIDLAKAWDIVGNDVAVQGNLEPIVLFSEISYLKQRTQQVLDAAAGRAGHIFNLGHGVMPGMNPENVKALVEMVHEMGVK</sequence>
<evidence type="ECO:0000256" key="5">
    <source>
        <dbReference type="ARBA" id="ARBA00012288"/>
    </source>
</evidence>
<dbReference type="InterPro" id="IPR038071">
    <property type="entry name" value="UROD/MetE-like_sf"/>
</dbReference>
<evidence type="ECO:0000256" key="8">
    <source>
        <dbReference type="ARBA" id="ARBA00023239"/>
    </source>
</evidence>
<evidence type="ECO:0000256" key="6">
    <source>
        <dbReference type="ARBA" id="ARBA00022490"/>
    </source>
</evidence>
<organism evidence="12">
    <name type="scientific">hydrothermal vent metagenome</name>
    <dbReference type="NCBI Taxonomy" id="652676"/>
    <lineage>
        <taxon>unclassified sequences</taxon>
        <taxon>metagenomes</taxon>
        <taxon>ecological metagenomes</taxon>
    </lineage>
</organism>
<dbReference type="HAMAP" id="MF_00218">
    <property type="entry name" value="URO_D"/>
    <property type="match status" value="1"/>
</dbReference>
<dbReference type="CDD" id="cd00717">
    <property type="entry name" value="URO-D"/>
    <property type="match status" value="1"/>
</dbReference>
<dbReference type="GO" id="GO:0004853">
    <property type="term" value="F:uroporphyrinogen decarboxylase activity"/>
    <property type="evidence" value="ECO:0007669"/>
    <property type="project" value="UniProtKB-EC"/>
</dbReference>
<dbReference type="PROSITE" id="PS00906">
    <property type="entry name" value="UROD_1"/>
    <property type="match status" value="1"/>
</dbReference>
<keyword evidence="9" id="KW-0627">Porphyrin biosynthesis</keyword>
<keyword evidence="7" id="KW-0210">Decarboxylase</keyword>
<dbReference type="GO" id="GO:0005829">
    <property type="term" value="C:cytosol"/>
    <property type="evidence" value="ECO:0007669"/>
    <property type="project" value="UniProtKB-SubCell"/>
</dbReference>
<keyword evidence="8 12" id="KW-0456">Lyase</keyword>
<accession>A0A3B1DBT0</accession>
<evidence type="ECO:0000256" key="9">
    <source>
        <dbReference type="ARBA" id="ARBA00023244"/>
    </source>
</evidence>
<dbReference type="EMBL" id="UOGL01000364">
    <property type="protein sequence ID" value="VAX39739.1"/>
    <property type="molecule type" value="Genomic_DNA"/>
</dbReference>
<evidence type="ECO:0000259" key="11">
    <source>
        <dbReference type="PROSITE" id="PS00907"/>
    </source>
</evidence>
<dbReference type="NCBIfam" id="TIGR01464">
    <property type="entry name" value="hemE"/>
    <property type="match status" value="1"/>
</dbReference>
<dbReference type="PROSITE" id="PS00907">
    <property type="entry name" value="UROD_2"/>
    <property type="match status" value="1"/>
</dbReference>
<evidence type="ECO:0000256" key="7">
    <source>
        <dbReference type="ARBA" id="ARBA00022793"/>
    </source>
</evidence>
<dbReference type="GO" id="GO:0006782">
    <property type="term" value="P:protoporphyrinogen IX biosynthetic process"/>
    <property type="evidence" value="ECO:0007669"/>
    <property type="project" value="UniProtKB-UniPathway"/>
</dbReference>
<comment type="similarity">
    <text evidence="3">Belongs to the uroporphyrinogen decarboxylase family.</text>
</comment>
<dbReference type="EC" id="4.1.1.37" evidence="5"/>
<evidence type="ECO:0000256" key="1">
    <source>
        <dbReference type="ARBA" id="ARBA00004514"/>
    </source>
</evidence>
<dbReference type="Gene3D" id="3.20.20.210">
    <property type="match status" value="1"/>
</dbReference>
<proteinExistence type="inferred from homology"/>
<evidence type="ECO:0000256" key="2">
    <source>
        <dbReference type="ARBA" id="ARBA00004804"/>
    </source>
</evidence>
<dbReference type="UniPathway" id="UPA00251">
    <property type="reaction ID" value="UER00321"/>
</dbReference>
<dbReference type="SUPFAM" id="SSF51726">
    <property type="entry name" value="UROD/MetE-like"/>
    <property type="match status" value="1"/>
</dbReference>
<comment type="subunit">
    <text evidence="4">Homodimer.</text>
</comment>
<dbReference type="AlphaFoldDB" id="A0A3B1DBT0"/>
<dbReference type="PANTHER" id="PTHR21091:SF169">
    <property type="entry name" value="UROPORPHYRINOGEN DECARBOXYLASE"/>
    <property type="match status" value="1"/>
</dbReference>
<evidence type="ECO:0000313" key="12">
    <source>
        <dbReference type="EMBL" id="VAX39739.1"/>
    </source>
</evidence>
<dbReference type="InterPro" id="IPR006361">
    <property type="entry name" value="Uroporphyrinogen_deCO2ase_HemE"/>
</dbReference>
<feature type="domain" description="Uroporphyrinogen decarboxylase (URO-D)" evidence="11">
    <location>
        <begin position="146"/>
        <end position="162"/>
    </location>
</feature>
<evidence type="ECO:0000256" key="4">
    <source>
        <dbReference type="ARBA" id="ARBA00011738"/>
    </source>
</evidence>
<evidence type="ECO:0000259" key="10">
    <source>
        <dbReference type="PROSITE" id="PS00906"/>
    </source>
</evidence>
<dbReference type="FunFam" id="3.20.20.210:FF:000008">
    <property type="entry name" value="Uroporphyrinogen decarboxylase"/>
    <property type="match status" value="1"/>
</dbReference>
<comment type="pathway">
    <text evidence="2">Porphyrin-containing compound metabolism; protoporphyrin-IX biosynthesis; coproporphyrinogen-III from 5-aminolevulinate: step 4/4.</text>
</comment>
<gene>
    <name evidence="12" type="ORF">MNBD_PLANCTO02-1051</name>
</gene>
<keyword evidence="6" id="KW-0963">Cytoplasm</keyword>
<dbReference type="InterPro" id="IPR000257">
    <property type="entry name" value="Uroporphyrinogen_deCOase"/>
</dbReference>
<reference evidence="12" key="1">
    <citation type="submission" date="2018-06" db="EMBL/GenBank/DDBJ databases">
        <authorList>
            <person name="Zhirakovskaya E."/>
        </authorList>
    </citation>
    <scope>NUCLEOTIDE SEQUENCE</scope>
</reference>
<evidence type="ECO:0000256" key="3">
    <source>
        <dbReference type="ARBA" id="ARBA00009935"/>
    </source>
</evidence>
<dbReference type="Pfam" id="PF01208">
    <property type="entry name" value="URO-D"/>
    <property type="match status" value="1"/>
</dbReference>
<protein>
    <recommendedName>
        <fullName evidence="5">uroporphyrinogen decarboxylase</fullName>
        <ecNumber evidence="5">4.1.1.37</ecNumber>
    </recommendedName>
</protein>
<dbReference type="PANTHER" id="PTHR21091">
    <property type="entry name" value="METHYLTETRAHYDROFOLATE:HOMOCYSTEINE METHYLTRANSFERASE RELATED"/>
    <property type="match status" value="1"/>
</dbReference>
<comment type="subcellular location">
    <subcellularLocation>
        <location evidence="1">Cytoplasm</location>
        <location evidence="1">Cytosol</location>
    </subcellularLocation>
</comment>
<feature type="domain" description="Uroporphyrinogen decarboxylase (URO-D)" evidence="10">
    <location>
        <begin position="29"/>
        <end position="38"/>
    </location>
</feature>